<reference evidence="2 6" key="2">
    <citation type="submission" date="2017-10" db="EMBL/GenBank/DDBJ databases">
        <title>Comparative genomics between pathogenic Norcardia.</title>
        <authorList>
            <person name="Zeng L."/>
        </authorList>
    </citation>
    <scope>NUCLEOTIDE SEQUENCE [LARGE SCALE GENOMIC DNA]</scope>
    <source>
        <strain evidence="2 6">NC_YFY_NT001</strain>
    </source>
</reference>
<organism evidence="3 5">
    <name type="scientific">Nocardia terpenica</name>
    <dbReference type="NCBI Taxonomy" id="455432"/>
    <lineage>
        <taxon>Bacteria</taxon>
        <taxon>Bacillati</taxon>
        <taxon>Actinomycetota</taxon>
        <taxon>Actinomycetes</taxon>
        <taxon>Mycobacteriales</taxon>
        <taxon>Nocardiaceae</taxon>
        <taxon>Nocardia</taxon>
    </lineage>
</organism>
<dbReference type="RefSeq" id="WP_067582454.1">
    <property type="nucleotide sequence ID" value="NZ_CP046173.1"/>
</dbReference>
<evidence type="ECO:0000313" key="5">
    <source>
        <dbReference type="Proteomes" id="UP000076512"/>
    </source>
</evidence>
<dbReference type="InterPro" id="IPR036736">
    <property type="entry name" value="ACP-like_sf"/>
</dbReference>
<dbReference type="OrthoDB" id="9811033at2"/>
<evidence type="ECO:0000313" key="6">
    <source>
        <dbReference type="Proteomes" id="UP000221961"/>
    </source>
</evidence>
<dbReference type="Pfam" id="PF00550">
    <property type="entry name" value="PP-binding"/>
    <property type="match status" value="1"/>
</dbReference>
<gene>
    <name evidence="3" type="ORF">AWN90_18095</name>
    <name evidence="2" type="ORF">CRH09_07755</name>
    <name evidence="4" type="ORF">F6W96_07435</name>
</gene>
<dbReference type="Gene3D" id="1.10.1200.10">
    <property type="entry name" value="ACP-like"/>
    <property type="match status" value="1"/>
</dbReference>
<dbReference type="Proteomes" id="UP000076512">
    <property type="component" value="Unassembled WGS sequence"/>
</dbReference>
<dbReference type="InterPro" id="IPR009081">
    <property type="entry name" value="PP-bd_ACP"/>
</dbReference>
<evidence type="ECO:0000313" key="3">
    <source>
        <dbReference type="EMBL" id="KZM75310.1"/>
    </source>
</evidence>
<sequence>MATDQLMERLLEVFATVVGEPAAFGPETARGDMDVWDSLAQVRLVYAVERAFGVELPERLLTSEVSLADFAAAVAAAQRALTS</sequence>
<dbReference type="PROSITE" id="PS50075">
    <property type="entry name" value="CARRIER"/>
    <property type="match status" value="1"/>
</dbReference>
<evidence type="ECO:0000313" key="2">
    <source>
        <dbReference type="EMBL" id="ATL66121.1"/>
    </source>
</evidence>
<accession>A0A164PA91</accession>
<dbReference type="EMBL" id="LWGR01000003">
    <property type="protein sequence ID" value="KZM75310.1"/>
    <property type="molecule type" value="Genomic_DNA"/>
</dbReference>
<feature type="domain" description="Carrier" evidence="1">
    <location>
        <begin position="1"/>
        <end position="78"/>
    </location>
</feature>
<protein>
    <recommendedName>
        <fullName evidence="1">Carrier domain-containing protein</fullName>
    </recommendedName>
</protein>
<dbReference type="SUPFAM" id="SSF47336">
    <property type="entry name" value="ACP-like"/>
    <property type="match status" value="1"/>
</dbReference>
<reference evidence="4 7" key="3">
    <citation type="journal article" date="2019" name="ACS Chem. Biol.">
        <title>Identification and Mobilization of a Cryptic Antibiotic Biosynthesis Gene Locus from a Human-Pathogenic Nocardia Isolate.</title>
        <authorList>
            <person name="Herisse M."/>
            <person name="Ishida K."/>
            <person name="Porter J.L."/>
            <person name="Howden B."/>
            <person name="Hertweck C."/>
            <person name="Stinear T.P."/>
            <person name="Pidot S.J."/>
        </authorList>
    </citation>
    <scope>NUCLEOTIDE SEQUENCE [LARGE SCALE GENOMIC DNA]</scope>
    <source>
        <strain evidence="4 7">AUSMDU00012715</strain>
    </source>
</reference>
<dbReference type="STRING" id="455432.AWN90_18095"/>
<name>A0A164PA91_9NOCA</name>
<dbReference type="KEGG" id="ntp:CRH09_07755"/>
<dbReference type="EMBL" id="CP023778">
    <property type="protein sequence ID" value="ATL66121.1"/>
    <property type="molecule type" value="Genomic_DNA"/>
</dbReference>
<dbReference type="EMBL" id="CP046173">
    <property type="protein sequence ID" value="QIS18158.1"/>
    <property type="molecule type" value="Genomic_DNA"/>
</dbReference>
<dbReference type="Proteomes" id="UP000500953">
    <property type="component" value="Chromosome"/>
</dbReference>
<evidence type="ECO:0000259" key="1">
    <source>
        <dbReference type="PROSITE" id="PS50075"/>
    </source>
</evidence>
<keyword evidence="5" id="KW-1185">Reference proteome</keyword>
<dbReference type="AlphaFoldDB" id="A0A164PA91"/>
<evidence type="ECO:0000313" key="4">
    <source>
        <dbReference type="EMBL" id="QIS18158.1"/>
    </source>
</evidence>
<proteinExistence type="predicted"/>
<dbReference type="Proteomes" id="UP000221961">
    <property type="component" value="Chromosome"/>
</dbReference>
<reference evidence="3 5" key="1">
    <citation type="submission" date="2016-04" db="EMBL/GenBank/DDBJ databases">
        <authorList>
            <person name="Evans L.H."/>
            <person name="Alamgir A."/>
            <person name="Owens N."/>
            <person name="Weber N.D."/>
            <person name="Virtaneva K."/>
            <person name="Barbian K."/>
            <person name="Babar A."/>
            <person name="Rosenke K."/>
        </authorList>
    </citation>
    <scope>NUCLEOTIDE SEQUENCE [LARGE SCALE GENOMIC DNA]</scope>
    <source>
        <strain evidence="3 5">IFM 0406</strain>
    </source>
</reference>
<evidence type="ECO:0000313" key="7">
    <source>
        <dbReference type="Proteomes" id="UP000500953"/>
    </source>
</evidence>